<feature type="domain" description="EDRF1 N-terminal" evidence="2">
    <location>
        <begin position="18"/>
        <end position="434"/>
    </location>
</feature>
<dbReference type="Pfam" id="PF23788">
    <property type="entry name" value="EDRF1_N"/>
    <property type="match status" value="1"/>
</dbReference>
<dbReference type="GO" id="GO:0045893">
    <property type="term" value="P:positive regulation of DNA-templated transcription"/>
    <property type="evidence" value="ECO:0007669"/>
    <property type="project" value="TreeGrafter"/>
</dbReference>
<dbReference type="PANTHER" id="PTHR15000">
    <property type="entry name" value="ERYTHROID DIFFERENTIATION-RELATED FACTOR 1"/>
    <property type="match status" value="1"/>
</dbReference>
<name>A0A5K3FMK1_MESCO</name>
<feature type="region of interest" description="Disordered" evidence="1">
    <location>
        <begin position="221"/>
        <end position="245"/>
    </location>
</feature>
<feature type="compositionally biased region" description="Polar residues" evidence="1">
    <location>
        <begin position="226"/>
        <end position="241"/>
    </location>
</feature>
<sequence>MCSEAIYNEAYGVEKENKAIILYKNVDDITDINVLHKGFNIHNEPKNYLSFRTNIEKIIYHAVTADAAKSPYTSFKTANKYLPRLSEFDVLAGMRPLKALIEMVFDPTSRTSTIIHRVGDLLLFDEFDIDSFMLTSPSYRHWPWLEEFMHQHKLSINGAEFTRHSLMMRDLYIKFLYHTVGQRTPITGDFAQKMLKFGTETADDRAIDSTNGTSTAIVSSLPPESLVSNPSQNFPPTSSKANLPPKSKFHQNSDDFLRLAKWKINDLSFLVGSDLAIFGTKLHPCISLRLSPLHEPINVLTGIDMWLENILNEVPEVAMCFHNEGIVMQEYELYKTADLPKLAGFQKDHVIRILNNLVMFFKNNATQEGHTYWLVKEAGFDVVKLYDLTVLCEKSEMPVVEGQVEETDSGDWNSNGVNPFILPVATLCFKLAEHRVRQRDLYLKRQASIGVSNPQKVDSPQDDMDNYVKDLRSFLTDVLRLLKNCLNLITTIENGEGDVFEWEQPLPGSRSTSPSRPPPIKPYADLKSRALLLLCRLYLSTPPEDIIACASSVLKPTPPGPEVVSVNVAEFASEAGVSADSTDAVYPPVSDSAKSPSSARRQATTTSLLGDSIIEAFRSPQTDRVSILAMTLAETVHPMLPGVGVNIDVGDPITSADFWGTQPIGAPRGGRLEIVPGGEERWVHRRKVAGEMLPLLLAKYALTRASRLWARVFGSGASPASLNQTSAFRLYECARLSLMSLVLFEHLAADEAREGKEPSTEPVCRFCHRASQVSRHPHSEYLVRQLPMAARRLYVLVIHGLNDARKLGAQLSIPSPNSARYNSEDPNNVLMRPTLEHICPEGSRFMSPVLQAVVLGPTHHEHVCSETESCDFSDPRGCVLTCWLSALDLAAHCLHRLLPLTLTSTDSPSSTMASFGLLQDFTAQLPITKVPQYLPLTLNDYMFALRRYLEHFPSMESEQNIEIYFKKHLKRLFYLLHTPALEECLSYVPGEIRILLYTLRFQLIKVAIVKMPDLIRPPQEYTEVNGHVLPPVLPLLRLAIDALAPGFTAFSVDQCSQADLGLLSSMTNDVLRTATEYSAIGNIEFYRSEVPQLWLLDHIASVLRAVQKLVPFQLNSLLTTDLLEPGGTSTRRKSAAGDICYRLLNEGYLSPKAIRGIIFFRLHVVKNAILLMQYSEATSCPESTVRQDRTTHSSSLLGQMRVSLAWLNKHLAICCSHQSNTAEAFDGVDVTEDSLLFVSVVTSIVQLQSAHIVVLSEAGITQVLRDAVASLPVIRILCNWLSSADGERKRECENDTRVELAYTLFQLATSLDSLFAGLYTKVLDGVLGRKGRSRRKRGGNSTVGNDSDSSNNKLELLAKLIRSVSLHRNKEEMCNRHTSIDAESWANCVQIQLIAVEQYLCPR</sequence>
<evidence type="ECO:0000256" key="1">
    <source>
        <dbReference type="SAM" id="MobiDB-lite"/>
    </source>
</evidence>
<proteinExistence type="predicted"/>
<feature type="region of interest" description="Disordered" evidence="1">
    <location>
        <begin position="1331"/>
        <end position="1350"/>
    </location>
</feature>
<organism evidence="3">
    <name type="scientific">Mesocestoides corti</name>
    <name type="common">Flatworm</name>
    <dbReference type="NCBI Taxonomy" id="53468"/>
    <lineage>
        <taxon>Eukaryota</taxon>
        <taxon>Metazoa</taxon>
        <taxon>Spiralia</taxon>
        <taxon>Lophotrochozoa</taxon>
        <taxon>Platyhelminthes</taxon>
        <taxon>Cestoda</taxon>
        <taxon>Eucestoda</taxon>
        <taxon>Cyclophyllidea</taxon>
        <taxon>Mesocestoididae</taxon>
        <taxon>Mesocestoides</taxon>
    </lineage>
</organism>
<dbReference type="PANTHER" id="PTHR15000:SF1">
    <property type="entry name" value="ERYTHROID DIFFERENTIATION-RELATED FACTOR 1"/>
    <property type="match status" value="1"/>
</dbReference>
<dbReference type="InterPro" id="IPR056582">
    <property type="entry name" value="EDRF1_N"/>
</dbReference>
<evidence type="ECO:0000259" key="2">
    <source>
        <dbReference type="Pfam" id="PF23788"/>
    </source>
</evidence>
<accession>A0A5K3FMK1</accession>
<feature type="compositionally biased region" description="Polar residues" evidence="1">
    <location>
        <begin position="1340"/>
        <end position="1350"/>
    </location>
</feature>
<dbReference type="WBParaSite" id="MCU_008992-RF">
    <property type="protein sequence ID" value="MCU_008992-RF"/>
    <property type="gene ID" value="MCU_008992"/>
</dbReference>
<feature type="compositionally biased region" description="Polar residues" evidence="1">
    <location>
        <begin position="592"/>
        <end position="604"/>
    </location>
</feature>
<reference evidence="3" key="1">
    <citation type="submission" date="2019-11" db="UniProtKB">
        <authorList>
            <consortium name="WormBaseParasite"/>
        </authorList>
    </citation>
    <scope>IDENTIFICATION</scope>
</reference>
<protein>
    <submittedName>
        <fullName evidence="3">Erythroid differentiation-related factor 1</fullName>
    </submittedName>
</protein>
<evidence type="ECO:0000313" key="3">
    <source>
        <dbReference type="WBParaSite" id="MCU_008992-RF"/>
    </source>
</evidence>
<feature type="region of interest" description="Disordered" evidence="1">
    <location>
        <begin position="580"/>
        <end position="604"/>
    </location>
</feature>